<keyword evidence="12" id="KW-1185">Reference proteome</keyword>
<dbReference type="PANTHER" id="PTHR43398">
    <property type="entry name" value="DOLICHOL-PHOSPHATE MANNOSYLTRANSFERASE SUBUNIT 1"/>
    <property type="match status" value="1"/>
</dbReference>
<dbReference type="STRING" id="1217799.DEALK_13710"/>
<feature type="domain" description="Glycosyltransferase 2-like" evidence="9">
    <location>
        <begin position="7"/>
        <end position="171"/>
    </location>
</feature>
<feature type="transmembrane region" description="Helical" evidence="8">
    <location>
        <begin position="306"/>
        <end position="326"/>
    </location>
</feature>
<evidence type="ECO:0000256" key="2">
    <source>
        <dbReference type="ARBA" id="ARBA00006739"/>
    </source>
</evidence>
<evidence type="ECO:0000313" key="11">
    <source>
        <dbReference type="EMBL" id="KTB48525.1"/>
    </source>
</evidence>
<sequence length="359" mass="39728">MNKPHLTIVVPTFKEAANVPILLEQVHSALKGYPFDVLVIDDNSPDGTADIVRRFSEQFHANVIVRTDKRGLASAVVDGFNAAKGKLIGVMDADLQHPPEVMSRLVATVNQTAADIVIASRYVPGGSVGNWSFIRKLISRGAVFLAHLLLPSTRGIKDPMSGCFLFRREVISGVGLSPVGYKILLEVICLGRSTKTVEVPYVFENRRAGTTKLSMITQTDYLRHLVSLMRRTGELRRMLKFIGVGLSGSVVNLSLIALLREAVGFNYLLAGAIAFEISVIWNFMLNDRFTFSDRKRDGSKFISRLWRFNTTSLGGFIIYVCLLAALTELIGLHYILSAAVGIIAAFGWNFFINSTWTWK</sequence>
<dbReference type="InterPro" id="IPR039528">
    <property type="entry name" value="DPM1-like"/>
</dbReference>
<comment type="subcellular location">
    <subcellularLocation>
        <location evidence="1">Membrane</location>
        <topology evidence="1">Multi-pass membrane protein</topology>
    </subcellularLocation>
</comment>
<dbReference type="AlphaFoldDB" id="A0A0W0GJ03"/>
<keyword evidence="4 11" id="KW-0808">Transferase</keyword>
<dbReference type="GO" id="GO:0000271">
    <property type="term" value="P:polysaccharide biosynthetic process"/>
    <property type="evidence" value="ECO:0007669"/>
    <property type="project" value="InterPro"/>
</dbReference>
<feature type="transmembrane region" description="Helical" evidence="8">
    <location>
        <begin position="265"/>
        <end position="285"/>
    </location>
</feature>
<evidence type="ECO:0000256" key="4">
    <source>
        <dbReference type="ARBA" id="ARBA00022679"/>
    </source>
</evidence>
<keyword evidence="6 8" id="KW-1133">Transmembrane helix</keyword>
<dbReference type="GO" id="GO:0035269">
    <property type="term" value="P:protein O-linked glycosylation via mannose"/>
    <property type="evidence" value="ECO:0007669"/>
    <property type="project" value="TreeGrafter"/>
</dbReference>
<dbReference type="SUPFAM" id="SSF53448">
    <property type="entry name" value="Nucleotide-diphospho-sugar transferases"/>
    <property type="match status" value="1"/>
</dbReference>
<dbReference type="Gene3D" id="3.90.550.10">
    <property type="entry name" value="Spore Coat Polysaccharide Biosynthesis Protein SpsA, Chain A"/>
    <property type="match status" value="1"/>
</dbReference>
<comment type="similarity">
    <text evidence="2">Belongs to the glycosyltransferase 2 family.</text>
</comment>
<feature type="transmembrane region" description="Helical" evidence="8">
    <location>
        <begin position="238"/>
        <end position="259"/>
    </location>
</feature>
<dbReference type="PANTHER" id="PTHR43398:SF1">
    <property type="entry name" value="DOLICHOL-PHOSPHATE MANNOSYLTRANSFERASE SUBUNIT 1"/>
    <property type="match status" value="1"/>
</dbReference>
<dbReference type="InterPro" id="IPR029044">
    <property type="entry name" value="Nucleotide-diphossugar_trans"/>
</dbReference>
<dbReference type="GO" id="GO:0016020">
    <property type="term" value="C:membrane"/>
    <property type="evidence" value="ECO:0007669"/>
    <property type="project" value="UniProtKB-SubCell"/>
</dbReference>
<evidence type="ECO:0000256" key="1">
    <source>
        <dbReference type="ARBA" id="ARBA00004141"/>
    </source>
</evidence>
<dbReference type="CDD" id="cd06442">
    <property type="entry name" value="DPM1_like"/>
    <property type="match status" value="1"/>
</dbReference>
<dbReference type="GO" id="GO:0004582">
    <property type="term" value="F:dolichyl-phosphate beta-D-mannosyltransferase activity"/>
    <property type="evidence" value="ECO:0007669"/>
    <property type="project" value="UniProtKB-EC"/>
</dbReference>
<dbReference type="InterPro" id="IPR007267">
    <property type="entry name" value="GtrA_DPMS_TM"/>
</dbReference>
<evidence type="ECO:0000256" key="8">
    <source>
        <dbReference type="SAM" id="Phobius"/>
    </source>
</evidence>
<dbReference type="Pfam" id="PF00535">
    <property type="entry name" value="Glycos_transf_2"/>
    <property type="match status" value="1"/>
</dbReference>
<dbReference type="PATRIC" id="fig|1217799.6.peg.1417"/>
<feature type="domain" description="GtrA/DPMS transmembrane" evidence="10">
    <location>
        <begin position="240"/>
        <end position="358"/>
    </location>
</feature>
<reference evidence="11 12" key="1">
    <citation type="submission" date="2015-06" db="EMBL/GenBank/DDBJ databases">
        <title>Genome sequence of the organohalide-respiring Dehalogenimonas alkenigignens type strain (IP3-3T).</title>
        <authorList>
            <person name="Key T.A."/>
            <person name="Richmond D.P."/>
            <person name="Bowman K.S."/>
            <person name="Cho Y.-J."/>
            <person name="Chun J."/>
            <person name="da Costa M.S."/>
            <person name="Rainey F.A."/>
            <person name="Moe W.M."/>
        </authorList>
    </citation>
    <scope>NUCLEOTIDE SEQUENCE [LARGE SCALE GENOMIC DNA]</scope>
    <source>
        <strain evidence="11 12">IP3-3</strain>
    </source>
</reference>
<organism evidence="11 12">
    <name type="scientific">Dehalogenimonas alkenigignens</name>
    <dbReference type="NCBI Taxonomy" id="1217799"/>
    <lineage>
        <taxon>Bacteria</taxon>
        <taxon>Bacillati</taxon>
        <taxon>Chloroflexota</taxon>
        <taxon>Dehalococcoidia</taxon>
        <taxon>Dehalococcoidales</taxon>
        <taxon>Dehalococcoidaceae</taxon>
        <taxon>Dehalogenimonas</taxon>
    </lineage>
</organism>
<keyword evidence="7 8" id="KW-0472">Membrane</keyword>
<protein>
    <submittedName>
        <fullName evidence="11">Putative membrane protein</fullName>
        <ecNumber evidence="11">2.4.1.83</ecNumber>
    </submittedName>
</protein>
<name>A0A0W0GJ03_9CHLR</name>
<dbReference type="GO" id="GO:0006506">
    <property type="term" value="P:GPI anchor biosynthetic process"/>
    <property type="evidence" value="ECO:0007669"/>
    <property type="project" value="TreeGrafter"/>
</dbReference>
<evidence type="ECO:0000256" key="6">
    <source>
        <dbReference type="ARBA" id="ARBA00022989"/>
    </source>
</evidence>
<evidence type="ECO:0000259" key="9">
    <source>
        <dbReference type="Pfam" id="PF00535"/>
    </source>
</evidence>
<evidence type="ECO:0000313" key="12">
    <source>
        <dbReference type="Proteomes" id="UP000053947"/>
    </source>
</evidence>
<evidence type="ECO:0000256" key="7">
    <source>
        <dbReference type="ARBA" id="ARBA00023136"/>
    </source>
</evidence>
<keyword evidence="3 11" id="KW-0328">Glycosyltransferase</keyword>
<proteinExistence type="inferred from homology"/>
<dbReference type="Pfam" id="PF04138">
    <property type="entry name" value="GtrA_DPMS_TM"/>
    <property type="match status" value="1"/>
</dbReference>
<evidence type="ECO:0000259" key="10">
    <source>
        <dbReference type="Pfam" id="PF04138"/>
    </source>
</evidence>
<evidence type="ECO:0000256" key="3">
    <source>
        <dbReference type="ARBA" id="ARBA00022676"/>
    </source>
</evidence>
<keyword evidence="5 8" id="KW-0812">Transmembrane</keyword>
<dbReference type="InterPro" id="IPR001173">
    <property type="entry name" value="Glyco_trans_2-like"/>
</dbReference>
<gene>
    <name evidence="11" type="ORF">DEALK_13710</name>
</gene>
<dbReference type="EMBL" id="LFDV01000002">
    <property type="protein sequence ID" value="KTB48525.1"/>
    <property type="molecule type" value="Genomic_DNA"/>
</dbReference>
<dbReference type="GO" id="GO:0006488">
    <property type="term" value="P:dolichol-linked oligosaccharide biosynthetic process"/>
    <property type="evidence" value="ECO:0007669"/>
    <property type="project" value="TreeGrafter"/>
</dbReference>
<dbReference type="EC" id="2.4.1.83" evidence="11"/>
<comment type="caution">
    <text evidence="11">The sequence shown here is derived from an EMBL/GenBank/DDBJ whole genome shotgun (WGS) entry which is preliminary data.</text>
</comment>
<dbReference type="Proteomes" id="UP000053947">
    <property type="component" value="Unassembled WGS sequence"/>
</dbReference>
<feature type="transmembrane region" description="Helical" evidence="8">
    <location>
        <begin position="332"/>
        <end position="352"/>
    </location>
</feature>
<accession>A0A0W0GJ03</accession>
<evidence type="ECO:0000256" key="5">
    <source>
        <dbReference type="ARBA" id="ARBA00022692"/>
    </source>
</evidence>